<proteinExistence type="predicted"/>
<reference evidence="4 5" key="1">
    <citation type="journal article" date="2017" name="Int. J. Syst. Evol. Microbiol.">
        <title>Gemmobacter straminiformis sp. nov., isolated from an artificial fountain.</title>
        <authorList>
            <person name="Kang J.Y."/>
            <person name="Kim M.J."/>
            <person name="Chun J."/>
            <person name="Son K.P."/>
            <person name="Jahng K.Y."/>
        </authorList>
    </citation>
    <scope>NUCLEOTIDE SEQUENCE [LARGE SCALE GENOMIC DNA]</scope>
    <source>
        <strain evidence="4 5">CAM-8</strain>
    </source>
</reference>
<sequence length="1293" mass="136625">MATLVLAAAGSAFGSAVGGSVLGLTGAVIGRAVGATIGRAIDQRLLGAGAEPVQVGRMERLRLMGAGEGAVLPLVWGRVRIGGQVIWASGYTERRVKQGGTGKGTPQPETVEFSYSVSLAVALGEGVIRRIGRVWADGVEVDTGRLGMRFYRGTETQMPDPAIAAAKGADAAPAYRGTAYVVFEDLPLGEFGNRVPQFSFEVFRQAQGPLVESLPAFAESLRGVAMIPGTGEYALATTPVRYAKGLASGKTANVHTPSGRTDFALSLRQLRGEVPSVRSVSLVVSWFGGDLRCGACDVRPKVEQRETDGKGMPWRAGGIARGAAALVPRVGGKSIYGGTPADAAVIEAIRAIRSGGQEVMFYPFLLMDQLAGNALPDPYGGDAGQPALPWRGRMTLSVAPGRAGSPDRTAAAEAEVAAFFGQAGASQFAVEAGGVIYTGPAGDWGFRRFILHYAKLCVLAGGVDAFCIGSEMRGLTAIRGAGDSFPAVAALRSLAADVRAILGPGTKISYAADWSEYAGLSADGNRYFQLDPLWSDANIDFIGIDNYMPLSDWREGEAQADAAYGSAYDLAYLAANVAGGEGFDWYYDSPEGEAAQRRLPISDDQGEPWVWRVKDLRGWWSNPHHERIDGVRAALPTGWVPQSKPIVFTEYGCGAVDRGTNQPNLFIDPASSESAAPRASRATRDDLAQMQYYRAMSAYWADAANNPLSDIYGAPMVDMAHAHAWAWDARPFPTFPGRGDLWGDGANYARGHWLNGRVTAQPLASVVAEIVGRAGFDAVDLAGLHGLVRGYALGEAASGRAALQPLMLAAGFDAIEAEGGLSFRTRDARVTAWVGADALVADDEGDFEITRGQGDDLAGRLRVGYVEAEADYAAKVAEAALPDAADATALDQEAPLVLLPPEATGVAERWLAEAQVARDGLRLRLPPSMSQIGAGDVLGFAGQRWRIDRVQQGDDLAVEAVRVEAGVYVPSRSDAQGSALASFTPPVEVYPLFLDLPLMKGSEVPHAPHVAAVADPWPGRVAVWVADGEDDFALNTVLAAPSVIGVTETPLLAARAALWDRGEPLRVRIEGGALGAVPALSVLNGANLAAIGDGSSDRWELFQFAEAALVSADTWELSVRLRGQCGTDGLMPEVWPVGSQIVLIDRSLKQIDLPPEARGLARTWRIGAALRGYDDADVVVRSDAFIGAGLRPYPVAHLRLLAQGNDLLVNWVRRTRVDGDSWISSEVPLGEEREAYMVRVFAGGNLLRQVEVAAPQWTYGAAMRAADGAGATVSVAQLSARFGPGPFRSVVAG</sequence>
<evidence type="ECO:0000259" key="1">
    <source>
        <dbReference type="Pfam" id="PF13547"/>
    </source>
</evidence>
<name>A0A842I9R8_9RHOB</name>
<dbReference type="InterPro" id="IPR032876">
    <property type="entry name" value="J_dom"/>
</dbReference>
<evidence type="ECO:0000313" key="5">
    <source>
        <dbReference type="Proteomes" id="UP000555411"/>
    </source>
</evidence>
<keyword evidence="4" id="KW-0378">Hydrolase</keyword>
<gene>
    <name evidence="4" type="ORF">H7F16_10040</name>
</gene>
<dbReference type="Proteomes" id="UP000555411">
    <property type="component" value="Unassembled WGS sequence"/>
</dbReference>
<dbReference type="Pfam" id="PF23666">
    <property type="entry name" value="Rcc01698_C"/>
    <property type="match status" value="1"/>
</dbReference>
<feature type="domain" description="GTA TIM-barrel-like" evidence="1">
    <location>
        <begin position="444"/>
        <end position="736"/>
    </location>
</feature>
<dbReference type="InterPro" id="IPR056490">
    <property type="entry name" value="Rcc01698_C"/>
</dbReference>
<protein>
    <submittedName>
        <fullName evidence="4">Glycoside hydrolase/phage tail family protein</fullName>
    </submittedName>
</protein>
<evidence type="ECO:0000259" key="2">
    <source>
        <dbReference type="Pfam" id="PF13550"/>
    </source>
</evidence>
<accession>A0A842I9R8</accession>
<dbReference type="CDD" id="cd19607">
    <property type="entry name" value="GTA_TIM-barrel-like"/>
    <property type="match status" value="1"/>
</dbReference>
<dbReference type="GO" id="GO:0016787">
    <property type="term" value="F:hydrolase activity"/>
    <property type="evidence" value="ECO:0007669"/>
    <property type="project" value="UniProtKB-KW"/>
</dbReference>
<dbReference type="EMBL" id="JACLQD010000002">
    <property type="protein sequence ID" value="MBC2835844.1"/>
    <property type="molecule type" value="Genomic_DNA"/>
</dbReference>
<feature type="domain" description="Rcc01698-like C-terminal" evidence="3">
    <location>
        <begin position="1042"/>
        <end position="1142"/>
    </location>
</feature>
<dbReference type="Pfam" id="PF13550">
    <property type="entry name" value="Phage-tail_3"/>
    <property type="match status" value="1"/>
</dbReference>
<evidence type="ECO:0000259" key="3">
    <source>
        <dbReference type="Pfam" id="PF23666"/>
    </source>
</evidence>
<dbReference type="SUPFAM" id="SSF51445">
    <property type="entry name" value="(Trans)glycosidases"/>
    <property type="match status" value="1"/>
</dbReference>
<dbReference type="RefSeq" id="WP_185797418.1">
    <property type="nucleotide sequence ID" value="NZ_JACLQD010000002.1"/>
</dbReference>
<comment type="caution">
    <text evidence="4">The sequence shown here is derived from an EMBL/GenBank/DDBJ whole genome shotgun (WGS) entry which is preliminary data.</text>
</comment>
<dbReference type="InterPro" id="IPR017853">
    <property type="entry name" value="GH"/>
</dbReference>
<organism evidence="4 5">
    <name type="scientific">Paragemmobacter straminiformis</name>
    <dbReference type="NCBI Taxonomy" id="2045119"/>
    <lineage>
        <taxon>Bacteria</taxon>
        <taxon>Pseudomonadati</taxon>
        <taxon>Pseudomonadota</taxon>
        <taxon>Alphaproteobacteria</taxon>
        <taxon>Rhodobacterales</taxon>
        <taxon>Paracoccaceae</taxon>
        <taxon>Paragemmobacter</taxon>
    </lineage>
</organism>
<evidence type="ECO:0000313" key="4">
    <source>
        <dbReference type="EMBL" id="MBC2835844.1"/>
    </source>
</evidence>
<keyword evidence="5" id="KW-1185">Reference proteome</keyword>
<feature type="domain" description="Tip attachment protein J" evidence="2">
    <location>
        <begin position="796"/>
        <end position="951"/>
    </location>
</feature>
<dbReference type="Pfam" id="PF13547">
    <property type="entry name" value="GTA_TIM"/>
    <property type="match status" value="1"/>
</dbReference>
<dbReference type="InterPro" id="IPR025195">
    <property type="entry name" value="GTA_TIM_dom"/>
</dbReference>
<dbReference type="Gene3D" id="3.20.20.80">
    <property type="entry name" value="Glycosidases"/>
    <property type="match status" value="1"/>
</dbReference>